<organism evidence="3">
    <name type="scientific">Schistosoma curassoni</name>
    <dbReference type="NCBI Taxonomy" id="6186"/>
    <lineage>
        <taxon>Eukaryota</taxon>
        <taxon>Metazoa</taxon>
        <taxon>Spiralia</taxon>
        <taxon>Lophotrochozoa</taxon>
        <taxon>Platyhelminthes</taxon>
        <taxon>Trematoda</taxon>
        <taxon>Digenea</taxon>
        <taxon>Strigeidida</taxon>
        <taxon>Schistosomatoidea</taxon>
        <taxon>Schistosomatidae</taxon>
        <taxon>Schistosoma</taxon>
    </lineage>
</organism>
<dbReference type="AlphaFoldDB" id="A0A183JLD3"/>
<accession>A0A183JLD3</accession>
<name>A0A183JLD3_9TREM</name>
<reference evidence="1 2" key="2">
    <citation type="submission" date="2018-11" db="EMBL/GenBank/DDBJ databases">
        <authorList>
            <consortium name="Pathogen Informatics"/>
        </authorList>
    </citation>
    <scope>NUCLEOTIDE SEQUENCE [LARGE SCALE GENOMIC DNA]</scope>
    <source>
        <strain evidence="1">Dakar</strain>
        <strain evidence="2">Dakar, Senegal</strain>
    </source>
</reference>
<dbReference type="WBParaSite" id="SCUD_0000351401-mRNA-1">
    <property type="protein sequence ID" value="SCUD_0000351401-mRNA-1"/>
    <property type="gene ID" value="SCUD_0000351401"/>
</dbReference>
<evidence type="ECO:0000313" key="3">
    <source>
        <dbReference type="WBParaSite" id="SCUD_0000351401-mRNA-1"/>
    </source>
</evidence>
<dbReference type="SUPFAM" id="SSF56219">
    <property type="entry name" value="DNase I-like"/>
    <property type="match status" value="1"/>
</dbReference>
<evidence type="ECO:0000313" key="2">
    <source>
        <dbReference type="Proteomes" id="UP000279833"/>
    </source>
</evidence>
<dbReference type="Proteomes" id="UP000279833">
    <property type="component" value="Unassembled WGS sequence"/>
</dbReference>
<dbReference type="PANTHER" id="PTHR23227">
    <property type="entry name" value="BUCENTAUR RELATED"/>
    <property type="match status" value="1"/>
</dbReference>
<evidence type="ECO:0000313" key="1">
    <source>
        <dbReference type="EMBL" id="VDO82482.1"/>
    </source>
</evidence>
<dbReference type="InterPro" id="IPR027124">
    <property type="entry name" value="Swc5/CFDP1/2"/>
</dbReference>
<dbReference type="InterPro" id="IPR036691">
    <property type="entry name" value="Endo/exonu/phosph_ase_sf"/>
</dbReference>
<sequence length="227" mass="26123">MLSKKVQKAIIGWETHGHRIIKASFITHKEGISTKVIQRYAPTKDYIEDVKDQFYDRLQPIVEKRPTKHLTILMGDFNGKVGMDNTGYGDIMERHGLGERNENGGTILQHKLIHRATWTSPDHTTQDQIDHICINTKFRRTMEYVRTERGADIPSGLQDEKLRKHWTMGWTSQTFNTAFLRDTDRLSEFKIALSNRFQAFLDVLSGEGTTIENSWEGTKEASTSTCH</sequence>
<dbReference type="PANTHER" id="PTHR23227:SF67">
    <property type="entry name" value="CRANIOFACIAL DEVELOPMENT PROTEIN 2-LIKE"/>
    <property type="match status" value="1"/>
</dbReference>
<dbReference type="Gene3D" id="3.60.10.10">
    <property type="entry name" value="Endonuclease/exonuclease/phosphatase"/>
    <property type="match status" value="1"/>
</dbReference>
<dbReference type="EMBL" id="UZAK01004025">
    <property type="protein sequence ID" value="VDO82482.1"/>
    <property type="molecule type" value="Genomic_DNA"/>
</dbReference>
<reference evidence="3" key="1">
    <citation type="submission" date="2016-06" db="UniProtKB">
        <authorList>
            <consortium name="WormBaseParasite"/>
        </authorList>
    </citation>
    <scope>IDENTIFICATION</scope>
</reference>
<gene>
    <name evidence="1" type="ORF">SCUD_LOCUS3514</name>
</gene>
<proteinExistence type="predicted"/>
<protein>
    <submittedName>
        <fullName evidence="3">Endo/exonuclease/phosphatase domain-containing protein</fullName>
    </submittedName>
</protein>
<keyword evidence="2" id="KW-1185">Reference proteome</keyword>